<dbReference type="AlphaFoldDB" id="A0A2H0RHN2"/>
<organism evidence="3 4">
    <name type="scientific">Candidatus Vogelbacteria bacterium CG10_big_fil_rev_8_21_14_0_10_49_38</name>
    <dbReference type="NCBI Taxonomy" id="1975043"/>
    <lineage>
        <taxon>Bacteria</taxon>
        <taxon>Candidatus Vogeliibacteriota</taxon>
    </lineage>
</organism>
<protein>
    <recommendedName>
        <fullName evidence="5">DUF3105 domain-containing protein</fullName>
    </recommendedName>
</protein>
<dbReference type="EMBL" id="PCYK01000018">
    <property type="protein sequence ID" value="PIR45950.1"/>
    <property type="molecule type" value="Genomic_DNA"/>
</dbReference>
<dbReference type="Pfam" id="PF11303">
    <property type="entry name" value="DUF3105"/>
    <property type="match status" value="1"/>
</dbReference>
<name>A0A2H0RHN2_9BACT</name>
<evidence type="ECO:0000256" key="1">
    <source>
        <dbReference type="SAM" id="MobiDB-lite"/>
    </source>
</evidence>
<feature type="transmembrane region" description="Helical" evidence="2">
    <location>
        <begin position="39"/>
        <end position="57"/>
    </location>
</feature>
<accession>A0A2H0RHN2</accession>
<reference evidence="3 4" key="1">
    <citation type="submission" date="2017-09" db="EMBL/GenBank/DDBJ databases">
        <title>Depth-based differentiation of microbial function through sediment-hosted aquifers and enrichment of novel symbionts in the deep terrestrial subsurface.</title>
        <authorList>
            <person name="Probst A.J."/>
            <person name="Ladd B."/>
            <person name="Jarett J.K."/>
            <person name="Geller-Mcgrath D.E."/>
            <person name="Sieber C.M."/>
            <person name="Emerson J.B."/>
            <person name="Anantharaman K."/>
            <person name="Thomas B.C."/>
            <person name="Malmstrom R."/>
            <person name="Stieglmeier M."/>
            <person name="Klingl A."/>
            <person name="Woyke T."/>
            <person name="Ryan C.M."/>
            <person name="Banfield J.F."/>
        </authorList>
    </citation>
    <scope>NUCLEOTIDE SEQUENCE [LARGE SCALE GENOMIC DNA]</scope>
    <source>
        <strain evidence="3">CG10_big_fil_rev_8_21_14_0_10_49_38</strain>
    </source>
</reference>
<comment type="caution">
    <text evidence="3">The sequence shown here is derived from an EMBL/GenBank/DDBJ whole genome shotgun (WGS) entry which is preliminary data.</text>
</comment>
<gene>
    <name evidence="3" type="ORF">COV08_02320</name>
</gene>
<keyword evidence="2" id="KW-0812">Transmembrane</keyword>
<sequence length="210" mass="23629">MSTEAKNEYEIRKEEREKTREKERVQVNMGKTRKSLMRYGLWILTIVIVGYGIVVLLRSSGPQGEDFSIAYPSQGGGHIAVGSAHEEYSSNPPSSGLHYAQTAQGGFYDEPLPDEQVVHNLEHGDIWIAYHPDISEEAKDILKSFAGRYVVVSPRSENEGDISLVAWGRVDTFDIDGNIVDEGRIKDFIRRYDNRGPENVRQVQFGHGGF</sequence>
<dbReference type="Proteomes" id="UP000230431">
    <property type="component" value="Unassembled WGS sequence"/>
</dbReference>
<evidence type="ECO:0000256" key="2">
    <source>
        <dbReference type="SAM" id="Phobius"/>
    </source>
</evidence>
<evidence type="ECO:0000313" key="4">
    <source>
        <dbReference type="Proteomes" id="UP000230431"/>
    </source>
</evidence>
<feature type="region of interest" description="Disordered" evidence="1">
    <location>
        <begin position="1"/>
        <end position="22"/>
    </location>
</feature>
<keyword evidence="2" id="KW-1133">Transmembrane helix</keyword>
<keyword evidence="2" id="KW-0472">Membrane</keyword>
<evidence type="ECO:0008006" key="5">
    <source>
        <dbReference type="Google" id="ProtNLM"/>
    </source>
</evidence>
<evidence type="ECO:0000313" key="3">
    <source>
        <dbReference type="EMBL" id="PIR45950.1"/>
    </source>
</evidence>
<proteinExistence type="predicted"/>
<dbReference type="InterPro" id="IPR021454">
    <property type="entry name" value="DUF3105"/>
</dbReference>